<dbReference type="AlphaFoldDB" id="A0A645G923"/>
<sequence length="55" mass="6407">MKILEIDKENKRLALSIIKASQDAERAEYQEYLTKNTEVGLTLGDKFGHLFRHED</sequence>
<proteinExistence type="predicted"/>
<accession>A0A645G923</accession>
<gene>
    <name evidence="1" type="ORF">SDC9_170786</name>
</gene>
<organism evidence="1">
    <name type="scientific">bioreactor metagenome</name>
    <dbReference type="NCBI Taxonomy" id="1076179"/>
    <lineage>
        <taxon>unclassified sequences</taxon>
        <taxon>metagenomes</taxon>
        <taxon>ecological metagenomes</taxon>
    </lineage>
</organism>
<protein>
    <submittedName>
        <fullName evidence="1">Uncharacterized protein</fullName>
    </submittedName>
</protein>
<dbReference type="EMBL" id="VSSQ01071883">
    <property type="protein sequence ID" value="MPN23398.1"/>
    <property type="molecule type" value="Genomic_DNA"/>
</dbReference>
<reference evidence="1" key="1">
    <citation type="submission" date="2019-08" db="EMBL/GenBank/DDBJ databases">
        <authorList>
            <person name="Kucharzyk K."/>
            <person name="Murdoch R.W."/>
            <person name="Higgins S."/>
            <person name="Loffler F."/>
        </authorList>
    </citation>
    <scope>NUCLEOTIDE SEQUENCE</scope>
</reference>
<evidence type="ECO:0000313" key="1">
    <source>
        <dbReference type="EMBL" id="MPN23398.1"/>
    </source>
</evidence>
<comment type="caution">
    <text evidence="1">The sequence shown here is derived from an EMBL/GenBank/DDBJ whole genome shotgun (WGS) entry which is preliminary data.</text>
</comment>
<name>A0A645G923_9ZZZZ</name>